<reference evidence="4" key="2">
    <citation type="submission" date="2023-01" db="EMBL/GenBank/DDBJ databases">
        <authorList>
            <person name="Sun Q."/>
            <person name="Evtushenko L."/>
        </authorList>
    </citation>
    <scope>NUCLEOTIDE SEQUENCE</scope>
    <source>
        <strain evidence="4">VKM B-2789</strain>
    </source>
</reference>
<proteinExistence type="inferred from homology"/>
<dbReference type="AlphaFoldDB" id="A0A9W6JYR6"/>
<protein>
    <recommendedName>
        <fullName evidence="3">ABC transporter domain-containing protein</fullName>
    </recommendedName>
</protein>
<evidence type="ECO:0000256" key="1">
    <source>
        <dbReference type="ARBA" id="ARBA00005417"/>
    </source>
</evidence>
<sequence length="143" mass="15281">MEAVGLAEASGSWPRELSGGMRKRVALAIVFATGASILMMDEPFGALDFVTRATLQGVLLDLWRRTGITIVFVTHDIEEALVLGDRILVVSDGRILDDIACDLPRPRPRPRGEDERVSPHAVAITKAIIGQLGLPGSNGAEAP</sequence>
<gene>
    <name evidence="4" type="ORF">GCM10017653_24490</name>
</gene>
<keyword evidence="2" id="KW-0813">Transport</keyword>
<evidence type="ECO:0000256" key="2">
    <source>
        <dbReference type="ARBA" id="ARBA00022448"/>
    </source>
</evidence>
<dbReference type="Proteomes" id="UP001143330">
    <property type="component" value="Unassembled WGS sequence"/>
</dbReference>
<evidence type="ECO:0000313" key="5">
    <source>
        <dbReference type="Proteomes" id="UP001143330"/>
    </source>
</evidence>
<name>A0A9W6JYR6_9HYPH</name>
<organism evidence="4 5">
    <name type="scientific">Ancylobacter defluvii</name>
    <dbReference type="NCBI Taxonomy" id="1282440"/>
    <lineage>
        <taxon>Bacteria</taxon>
        <taxon>Pseudomonadati</taxon>
        <taxon>Pseudomonadota</taxon>
        <taxon>Alphaproteobacteria</taxon>
        <taxon>Hyphomicrobiales</taxon>
        <taxon>Xanthobacteraceae</taxon>
        <taxon>Ancylobacter</taxon>
    </lineage>
</organism>
<dbReference type="GO" id="GO:0005524">
    <property type="term" value="F:ATP binding"/>
    <property type="evidence" value="ECO:0007669"/>
    <property type="project" value="InterPro"/>
</dbReference>
<comment type="similarity">
    <text evidence="1">Belongs to the ABC transporter superfamily.</text>
</comment>
<dbReference type="InterPro" id="IPR003439">
    <property type="entry name" value="ABC_transporter-like_ATP-bd"/>
</dbReference>
<dbReference type="EMBL" id="BSFM01000012">
    <property type="protein sequence ID" value="GLK84379.1"/>
    <property type="molecule type" value="Genomic_DNA"/>
</dbReference>
<accession>A0A9W6JYR6</accession>
<evidence type="ECO:0000259" key="3">
    <source>
        <dbReference type="Pfam" id="PF00005"/>
    </source>
</evidence>
<evidence type="ECO:0000313" key="4">
    <source>
        <dbReference type="EMBL" id="GLK84379.1"/>
    </source>
</evidence>
<keyword evidence="5" id="KW-1185">Reference proteome</keyword>
<dbReference type="InterPro" id="IPR050166">
    <property type="entry name" value="ABC_transporter_ATP-bind"/>
</dbReference>
<dbReference type="PANTHER" id="PTHR42788:SF13">
    <property type="entry name" value="ALIPHATIC SULFONATES IMPORT ATP-BINDING PROTEIN SSUB"/>
    <property type="match status" value="1"/>
</dbReference>
<dbReference type="RefSeq" id="WP_213358672.1">
    <property type="nucleotide sequence ID" value="NZ_BSFM01000012.1"/>
</dbReference>
<dbReference type="SUPFAM" id="SSF52540">
    <property type="entry name" value="P-loop containing nucleoside triphosphate hydrolases"/>
    <property type="match status" value="1"/>
</dbReference>
<dbReference type="Pfam" id="PF00005">
    <property type="entry name" value="ABC_tran"/>
    <property type="match status" value="1"/>
</dbReference>
<dbReference type="PANTHER" id="PTHR42788">
    <property type="entry name" value="TAURINE IMPORT ATP-BINDING PROTEIN-RELATED"/>
    <property type="match status" value="1"/>
</dbReference>
<feature type="domain" description="ABC transporter" evidence="3">
    <location>
        <begin position="13"/>
        <end position="44"/>
    </location>
</feature>
<dbReference type="Gene3D" id="3.40.50.300">
    <property type="entry name" value="P-loop containing nucleotide triphosphate hydrolases"/>
    <property type="match status" value="1"/>
</dbReference>
<dbReference type="InterPro" id="IPR027417">
    <property type="entry name" value="P-loop_NTPase"/>
</dbReference>
<comment type="caution">
    <text evidence="4">The sequence shown here is derived from an EMBL/GenBank/DDBJ whole genome shotgun (WGS) entry which is preliminary data.</text>
</comment>
<dbReference type="GO" id="GO:0016887">
    <property type="term" value="F:ATP hydrolysis activity"/>
    <property type="evidence" value="ECO:0007669"/>
    <property type="project" value="InterPro"/>
</dbReference>
<reference evidence="4" key="1">
    <citation type="journal article" date="2014" name="Int. J. Syst. Evol. Microbiol.">
        <title>Complete genome sequence of Corynebacterium casei LMG S-19264T (=DSM 44701T), isolated from a smear-ripened cheese.</title>
        <authorList>
            <consortium name="US DOE Joint Genome Institute (JGI-PGF)"/>
            <person name="Walter F."/>
            <person name="Albersmeier A."/>
            <person name="Kalinowski J."/>
            <person name="Ruckert C."/>
        </authorList>
    </citation>
    <scope>NUCLEOTIDE SEQUENCE</scope>
    <source>
        <strain evidence="4">VKM B-2789</strain>
    </source>
</reference>